<sequence length="31" mass="3405">MVNKEQIMKYAQVTCCGGNHIGIVDHLEGLC</sequence>
<accession>A0A193QJI9</accession>
<gene>
    <name evidence="1" type="ORF">SGGMMB4_02888</name>
</gene>
<organism evidence="1 2">
    <name type="scientific">Sodalis glossinidius (strain morsitans)</name>
    <dbReference type="NCBI Taxonomy" id="343509"/>
    <lineage>
        <taxon>Bacteria</taxon>
        <taxon>Pseudomonadati</taxon>
        <taxon>Pseudomonadota</taxon>
        <taxon>Gammaproteobacteria</taxon>
        <taxon>Enterobacterales</taxon>
        <taxon>Bruguierivoracaceae</taxon>
        <taxon>Sodalis</taxon>
    </lineage>
</organism>
<protein>
    <submittedName>
        <fullName evidence="1">Uncharacterized protein</fullName>
    </submittedName>
</protein>
<proteinExistence type="predicted"/>
<reference evidence="1 2" key="1">
    <citation type="submission" date="2015-05" db="EMBL/GenBank/DDBJ databases">
        <authorList>
            <person name="Goodhead I."/>
        </authorList>
    </citation>
    <scope>NUCLEOTIDE SEQUENCE [LARGE SCALE GENOMIC DNA]</scope>
    <source>
        <strain evidence="2">morsitans</strain>
    </source>
</reference>
<evidence type="ECO:0000313" key="2">
    <source>
        <dbReference type="Proteomes" id="UP000245838"/>
    </source>
</evidence>
<name>A0A193QJI9_SODGM</name>
<dbReference type="Proteomes" id="UP000245838">
    <property type="component" value="Chromosome sggmmb4_Chromosome"/>
</dbReference>
<evidence type="ECO:0000313" key="1">
    <source>
        <dbReference type="EMBL" id="CRL45273.1"/>
    </source>
</evidence>
<dbReference type="EMBL" id="LN854557">
    <property type="protein sequence ID" value="CRL45273.1"/>
    <property type="molecule type" value="Genomic_DNA"/>
</dbReference>
<dbReference type="AlphaFoldDB" id="A0A193QJI9"/>